<evidence type="ECO:0000259" key="1">
    <source>
        <dbReference type="Pfam" id="PF07929"/>
    </source>
</evidence>
<dbReference type="PANTHER" id="PTHR41878:SF1">
    <property type="entry name" value="TNPR PROTEIN"/>
    <property type="match status" value="1"/>
</dbReference>
<feature type="domain" description="DUF6933" evidence="2">
    <location>
        <begin position="2"/>
        <end position="158"/>
    </location>
</feature>
<dbReference type="Proteomes" id="UP000199687">
    <property type="component" value="Unassembled WGS sequence"/>
</dbReference>
<feature type="domain" description="Plasmid pRiA4b Orf3-like" evidence="1">
    <location>
        <begin position="176"/>
        <end position="362"/>
    </location>
</feature>
<gene>
    <name evidence="3" type="ORF">SAMN04487944_10221</name>
</gene>
<dbReference type="InterPro" id="IPR012912">
    <property type="entry name" value="Plasmid_pRiA4b_Orf3-like"/>
</dbReference>
<dbReference type="RefSeq" id="WP_089738934.1">
    <property type="nucleotide sequence ID" value="NZ_FOGL01000002.1"/>
</dbReference>
<evidence type="ECO:0000313" key="3">
    <source>
        <dbReference type="EMBL" id="SER23939.1"/>
    </source>
</evidence>
<dbReference type="SUPFAM" id="SSF159941">
    <property type="entry name" value="MM3350-like"/>
    <property type="match status" value="1"/>
</dbReference>
<proteinExistence type="predicted"/>
<dbReference type="AlphaFoldDB" id="A0A1H9MK82"/>
<evidence type="ECO:0000313" key="4">
    <source>
        <dbReference type="Proteomes" id="UP000199687"/>
    </source>
</evidence>
<dbReference type="Pfam" id="PF22016">
    <property type="entry name" value="DUF6933"/>
    <property type="match status" value="1"/>
</dbReference>
<dbReference type="PANTHER" id="PTHR41878">
    <property type="entry name" value="LEXA REPRESSOR-RELATED"/>
    <property type="match status" value="1"/>
</dbReference>
<dbReference type="InterPro" id="IPR024047">
    <property type="entry name" value="MM3350-like_sf"/>
</dbReference>
<accession>A0A1H9MK82</accession>
<organism evidence="3 4">
    <name type="scientific">Gracilibacillus ureilyticus</name>
    <dbReference type="NCBI Taxonomy" id="531814"/>
    <lineage>
        <taxon>Bacteria</taxon>
        <taxon>Bacillati</taxon>
        <taxon>Bacillota</taxon>
        <taxon>Bacilli</taxon>
        <taxon>Bacillales</taxon>
        <taxon>Bacillaceae</taxon>
        <taxon>Gracilibacillus</taxon>
    </lineage>
</organism>
<sequence length="371" mass="43026">MLIQCTKALQKYLKIEPNQKSVQEHSLTAWHGQVKKFNRRNTVILVHDSSLYVVILNGVKAKDLKNFDRLVKKAIADTFCADGFNEQVIWEELLKGDISYTSTKDRKTVASLNQLVQEIEFFIDEADPESLIQAEICKKVNIRLYKSSTGKYVKPIEEMQSILEKKAGQRAFLQPAVQIKVTLRLDTQQVWRRLVVPLNQSFYHLHCILQKAFNWSDSHLHEFQLYREKISFSDFYLPQSDYVLVSNKEAFAYQQGGQIMEFTHQVVIGDALDQFKSIVYTYDLGDDWQHIIKIEKWIEEFDTRYPVCLDGEGATPPENVGGIPGYNDFLDIIQSEDHPDKESILSWAESAGYRSFNKEKVNELLSQWSRI</sequence>
<reference evidence="3 4" key="1">
    <citation type="submission" date="2016-10" db="EMBL/GenBank/DDBJ databases">
        <authorList>
            <person name="de Groot N.N."/>
        </authorList>
    </citation>
    <scope>NUCLEOTIDE SEQUENCE [LARGE SCALE GENOMIC DNA]</scope>
    <source>
        <strain evidence="3 4">CGMCC 1.7727</strain>
    </source>
</reference>
<dbReference type="STRING" id="531814.SAMN04487944_10221"/>
<dbReference type="Pfam" id="PF07929">
    <property type="entry name" value="PRiA4_ORF3"/>
    <property type="match status" value="1"/>
</dbReference>
<dbReference type="Gene3D" id="3.10.290.30">
    <property type="entry name" value="MM3350-like"/>
    <property type="match status" value="1"/>
</dbReference>
<evidence type="ECO:0000259" key="2">
    <source>
        <dbReference type="Pfam" id="PF22016"/>
    </source>
</evidence>
<name>A0A1H9MK82_9BACI</name>
<dbReference type="InterPro" id="IPR053864">
    <property type="entry name" value="DUF6933"/>
</dbReference>
<protein>
    <submittedName>
        <fullName evidence="3">PRiA4b ORF-3-like protein</fullName>
    </submittedName>
</protein>
<dbReference type="EMBL" id="FOGL01000002">
    <property type="protein sequence ID" value="SER23939.1"/>
    <property type="molecule type" value="Genomic_DNA"/>
</dbReference>
<keyword evidence="4" id="KW-1185">Reference proteome</keyword>
<dbReference type="OrthoDB" id="9801392at2"/>